<keyword evidence="2" id="KW-0812">Transmembrane</keyword>
<evidence type="ECO:0000256" key="2">
    <source>
        <dbReference type="SAM" id="Phobius"/>
    </source>
</evidence>
<dbReference type="RefSeq" id="XP_028043652.1">
    <property type="nucleotide sequence ID" value="XM_028187851.1"/>
</dbReference>
<proteinExistence type="predicted"/>
<dbReference type="OrthoDB" id="10265389at2759"/>
<gene>
    <name evidence="4" type="primary">LOC114253089</name>
</gene>
<sequence length="149" mass="17040">MDEPQKIFLSVVCALLFFNFIGTAYDLLLGDERKKSKHLVSWSLRSNWNRLIATYEDGDPRLSALNPVQGVRVFLISLTILTHSGVIRGSFYVFNPRFIEEAVSPHLREGVTPRPDLRPRKGSRGPDKDLNRQSTEHLPPLDRRPCPCR</sequence>
<evidence type="ECO:0000256" key="1">
    <source>
        <dbReference type="SAM" id="MobiDB-lite"/>
    </source>
</evidence>
<evidence type="ECO:0000313" key="3">
    <source>
        <dbReference type="Proteomes" id="UP000504629"/>
    </source>
</evidence>
<keyword evidence="2" id="KW-1133">Transmembrane helix</keyword>
<keyword evidence="2" id="KW-0472">Membrane</keyword>
<keyword evidence="3" id="KW-1185">Reference proteome</keyword>
<dbReference type="AlphaFoldDB" id="A0A6J2KRR0"/>
<dbReference type="GeneID" id="114253089"/>
<reference evidence="4" key="1">
    <citation type="submission" date="2025-08" db="UniProtKB">
        <authorList>
            <consortium name="RefSeq"/>
        </authorList>
    </citation>
    <scope>IDENTIFICATION</scope>
    <source>
        <tissue evidence="4">Silk gland</tissue>
    </source>
</reference>
<dbReference type="KEGG" id="bman:114253089"/>
<name>A0A6J2KRR0_BOMMA</name>
<organism evidence="3 4">
    <name type="scientific">Bombyx mandarina</name>
    <name type="common">Wild silk moth</name>
    <name type="synonym">Wild silkworm</name>
    <dbReference type="NCBI Taxonomy" id="7092"/>
    <lineage>
        <taxon>Eukaryota</taxon>
        <taxon>Metazoa</taxon>
        <taxon>Ecdysozoa</taxon>
        <taxon>Arthropoda</taxon>
        <taxon>Hexapoda</taxon>
        <taxon>Insecta</taxon>
        <taxon>Pterygota</taxon>
        <taxon>Neoptera</taxon>
        <taxon>Endopterygota</taxon>
        <taxon>Lepidoptera</taxon>
        <taxon>Glossata</taxon>
        <taxon>Ditrysia</taxon>
        <taxon>Bombycoidea</taxon>
        <taxon>Bombycidae</taxon>
        <taxon>Bombycinae</taxon>
        <taxon>Bombyx</taxon>
    </lineage>
</organism>
<accession>A0A6J2KRR0</accession>
<evidence type="ECO:0000313" key="4">
    <source>
        <dbReference type="RefSeq" id="XP_028043652.1"/>
    </source>
</evidence>
<feature type="transmembrane region" description="Helical" evidence="2">
    <location>
        <begin position="6"/>
        <end position="28"/>
    </location>
</feature>
<dbReference type="Proteomes" id="UP000504629">
    <property type="component" value="Unplaced"/>
</dbReference>
<feature type="region of interest" description="Disordered" evidence="1">
    <location>
        <begin position="109"/>
        <end position="149"/>
    </location>
</feature>
<protein>
    <submittedName>
        <fullName evidence="4">Uncharacterized protein LOC114253089</fullName>
    </submittedName>
</protein>